<keyword evidence="5" id="KW-0560">Oxidoreductase</keyword>
<dbReference type="PANTHER" id="PTHR11465">
    <property type="entry name" value="CATALASE"/>
    <property type="match status" value="1"/>
</dbReference>
<protein>
    <recommendedName>
        <fullName evidence="10">Catalase core domain-containing protein</fullName>
    </recommendedName>
</protein>
<reference evidence="11" key="1">
    <citation type="submission" date="2017-12" db="EMBL/GenBank/DDBJ databases">
        <title>Gene loss provides genomic basis for host adaptation in cereal stripe rust fungi.</title>
        <authorList>
            <person name="Xia C."/>
        </authorList>
    </citation>
    <scope>NUCLEOTIDE SEQUENCE [LARGE SCALE GENOMIC DNA]</scope>
    <source>
        <strain evidence="11">93-210</strain>
    </source>
</reference>
<keyword evidence="7" id="KW-0376">Hydrogen peroxide</keyword>
<feature type="region of interest" description="Disordered" evidence="8">
    <location>
        <begin position="443"/>
        <end position="493"/>
    </location>
</feature>
<keyword evidence="6" id="KW-0408">Iron</keyword>
<dbReference type="InterPro" id="IPR018028">
    <property type="entry name" value="Catalase"/>
</dbReference>
<dbReference type="GO" id="GO:0004096">
    <property type="term" value="F:catalase activity"/>
    <property type="evidence" value="ECO:0007669"/>
    <property type="project" value="UniProtKB-EC"/>
</dbReference>
<evidence type="ECO:0000313" key="11">
    <source>
        <dbReference type="EMBL" id="POW03124.1"/>
    </source>
</evidence>
<dbReference type="EMBL" id="PKSL01000130">
    <property type="protein sequence ID" value="POW03124.1"/>
    <property type="molecule type" value="Genomic_DNA"/>
</dbReference>
<dbReference type="InterPro" id="IPR010582">
    <property type="entry name" value="Catalase_immune_responsive"/>
</dbReference>
<sequence>MFRGAQIVWSIASVLSWITQHSGSNFVPAEITDAATTQPPGVLNASSYQTPSSLAESHPPVAITPLNPDVVAKQIAADRINIPVRPAHPSGAGAYGTFTVTTNFAKSQTMMDLFSNVGQKTPVTVRFSNALGDRGGFDTARDTRGFAMKFHTKHGIWDLLFRDPAKFPAFLDAQGRDPVKNLRDADRSLNFFASNPESMNLFLRFFSSAGLLEVNLISYCSLYAPILCLLTSTLSFLERMNSFRRIISSRMASYELWSGVLNFTAAEQSQIKDPGYAARVIPFCSSFINSTYDLFSSLTSIAFTCDELYSLIKSGKFPRWKLYAQVCLQKRPKTSNIMCLTLLQSFYKHFEFLLILKIGRSSFFCRNMAYLTCGSTRDRRFGTEQARMEYGDRESSSHALSLDDQVEKQAFSPANIVPGWAASHDPVLQMRMAIYTDSSRYRTNGEPSKIAKRDSSKAQIPIGNSPSKTPKNSAQLLSDPSAQGIPGDSPTDAAPKYDYEHSLWINQALESMSEISPIDFEQPASFYGNLTQPEKMELIQNIAGGLSRVSSSDIRTNLINWLAKASADLSQQVAMKLKTMTG</sequence>
<name>A0A2S4V0U3_9BASI</name>
<evidence type="ECO:0000256" key="2">
    <source>
        <dbReference type="ARBA" id="ARBA00022559"/>
    </source>
</evidence>
<dbReference type="Proteomes" id="UP000239156">
    <property type="component" value="Unassembled WGS sequence"/>
</dbReference>
<feature type="domain" description="Catalase core" evidence="10">
    <location>
        <begin position="47"/>
        <end position="501"/>
    </location>
</feature>
<dbReference type="SMART" id="SM01060">
    <property type="entry name" value="Catalase"/>
    <property type="match status" value="1"/>
</dbReference>
<dbReference type="InterPro" id="IPR020835">
    <property type="entry name" value="Catalase_sf"/>
</dbReference>
<dbReference type="GO" id="GO:0042744">
    <property type="term" value="P:hydrogen peroxide catabolic process"/>
    <property type="evidence" value="ECO:0007669"/>
    <property type="project" value="UniProtKB-KW"/>
</dbReference>
<feature type="chain" id="PRO_5015746616" description="Catalase core domain-containing protein" evidence="9">
    <location>
        <begin position="25"/>
        <end position="582"/>
    </location>
</feature>
<evidence type="ECO:0000256" key="5">
    <source>
        <dbReference type="ARBA" id="ARBA00023002"/>
    </source>
</evidence>
<evidence type="ECO:0000256" key="3">
    <source>
        <dbReference type="ARBA" id="ARBA00022617"/>
    </source>
</evidence>
<dbReference type="VEuPathDB" id="FungiDB:PSTT_11258"/>
<evidence type="ECO:0000256" key="9">
    <source>
        <dbReference type="SAM" id="SignalP"/>
    </source>
</evidence>
<dbReference type="Gene3D" id="2.40.180.10">
    <property type="entry name" value="Catalase core domain"/>
    <property type="match status" value="1"/>
</dbReference>
<keyword evidence="2" id="KW-0575">Peroxidase</keyword>
<dbReference type="PRINTS" id="PR00067">
    <property type="entry name" value="CATALASE"/>
</dbReference>
<dbReference type="GO" id="GO:0046872">
    <property type="term" value="F:metal ion binding"/>
    <property type="evidence" value="ECO:0007669"/>
    <property type="project" value="UniProtKB-KW"/>
</dbReference>
<organism evidence="11 12">
    <name type="scientific">Puccinia striiformis</name>
    <dbReference type="NCBI Taxonomy" id="27350"/>
    <lineage>
        <taxon>Eukaryota</taxon>
        <taxon>Fungi</taxon>
        <taxon>Dikarya</taxon>
        <taxon>Basidiomycota</taxon>
        <taxon>Pucciniomycotina</taxon>
        <taxon>Pucciniomycetes</taxon>
        <taxon>Pucciniales</taxon>
        <taxon>Pucciniaceae</taxon>
        <taxon>Puccinia</taxon>
    </lineage>
</organism>
<dbReference type="PROSITE" id="PS51402">
    <property type="entry name" value="CATALASE_3"/>
    <property type="match status" value="1"/>
</dbReference>
<dbReference type="Pfam" id="PF00199">
    <property type="entry name" value="Catalase"/>
    <property type="match status" value="2"/>
</dbReference>
<evidence type="ECO:0000259" key="10">
    <source>
        <dbReference type="SMART" id="SM01060"/>
    </source>
</evidence>
<keyword evidence="3" id="KW-0349">Heme</keyword>
<comment type="caution">
    <text evidence="11">The sequence shown here is derived from an EMBL/GenBank/DDBJ whole genome shotgun (WGS) entry which is preliminary data.</text>
</comment>
<keyword evidence="4" id="KW-0479">Metal-binding</keyword>
<comment type="similarity">
    <text evidence="1">Belongs to the catalase family.</text>
</comment>
<dbReference type="SUPFAM" id="SSF56634">
    <property type="entry name" value="Heme-dependent catalase-like"/>
    <property type="match status" value="2"/>
</dbReference>
<feature type="compositionally biased region" description="Polar residues" evidence="8">
    <location>
        <begin position="462"/>
        <end position="481"/>
    </location>
</feature>
<feature type="signal peptide" evidence="9">
    <location>
        <begin position="1"/>
        <end position="24"/>
    </location>
</feature>
<dbReference type="GO" id="GO:0005777">
    <property type="term" value="C:peroxisome"/>
    <property type="evidence" value="ECO:0007669"/>
    <property type="project" value="TreeGrafter"/>
</dbReference>
<keyword evidence="9" id="KW-0732">Signal</keyword>
<evidence type="ECO:0000256" key="4">
    <source>
        <dbReference type="ARBA" id="ARBA00022723"/>
    </source>
</evidence>
<dbReference type="InterPro" id="IPR011614">
    <property type="entry name" value="Catalase_core"/>
</dbReference>
<dbReference type="AlphaFoldDB" id="A0A2S4V0U3"/>
<evidence type="ECO:0000256" key="7">
    <source>
        <dbReference type="ARBA" id="ARBA00023324"/>
    </source>
</evidence>
<gene>
    <name evidence="11" type="ORF">PSTT_11258</name>
</gene>
<dbReference type="GO" id="GO:0005739">
    <property type="term" value="C:mitochondrion"/>
    <property type="evidence" value="ECO:0007669"/>
    <property type="project" value="TreeGrafter"/>
</dbReference>
<evidence type="ECO:0000256" key="6">
    <source>
        <dbReference type="ARBA" id="ARBA00023004"/>
    </source>
</evidence>
<keyword evidence="12" id="KW-1185">Reference proteome</keyword>
<dbReference type="GO" id="GO:0042542">
    <property type="term" value="P:response to hydrogen peroxide"/>
    <property type="evidence" value="ECO:0007669"/>
    <property type="project" value="TreeGrafter"/>
</dbReference>
<dbReference type="Pfam" id="PF06628">
    <property type="entry name" value="Catalase-rel"/>
    <property type="match status" value="1"/>
</dbReference>
<evidence type="ECO:0000313" key="12">
    <source>
        <dbReference type="Proteomes" id="UP000239156"/>
    </source>
</evidence>
<dbReference type="GO" id="GO:0020037">
    <property type="term" value="F:heme binding"/>
    <property type="evidence" value="ECO:0007669"/>
    <property type="project" value="InterPro"/>
</dbReference>
<accession>A0A2S4V0U3</accession>
<evidence type="ECO:0000256" key="1">
    <source>
        <dbReference type="ARBA" id="ARBA00005329"/>
    </source>
</evidence>
<proteinExistence type="inferred from homology"/>
<dbReference type="PANTHER" id="PTHR11465:SF9">
    <property type="entry name" value="CATALASE"/>
    <property type="match status" value="1"/>
</dbReference>
<dbReference type="VEuPathDB" id="FungiDB:PSHT_01942"/>
<evidence type="ECO:0000256" key="8">
    <source>
        <dbReference type="SAM" id="MobiDB-lite"/>
    </source>
</evidence>